<gene>
    <name evidence="3" type="ORF">BDQ12DRAFT_729429</name>
</gene>
<keyword evidence="4" id="KW-1185">Reference proteome</keyword>
<dbReference type="EMBL" id="ML213731">
    <property type="protein sequence ID" value="TFK31575.1"/>
    <property type="molecule type" value="Genomic_DNA"/>
</dbReference>
<proteinExistence type="predicted"/>
<keyword evidence="1" id="KW-1133">Transmembrane helix</keyword>
<dbReference type="OrthoDB" id="2535105at2759"/>
<evidence type="ECO:0000313" key="3">
    <source>
        <dbReference type="EMBL" id="TFK31575.1"/>
    </source>
</evidence>
<name>A0A5C3LG39_9AGAR</name>
<keyword evidence="1" id="KW-0472">Membrane</keyword>
<feature type="transmembrane region" description="Helical" evidence="1">
    <location>
        <begin position="140"/>
        <end position="161"/>
    </location>
</feature>
<evidence type="ECO:0000259" key="2">
    <source>
        <dbReference type="Pfam" id="PF20152"/>
    </source>
</evidence>
<dbReference type="InterPro" id="IPR045339">
    <property type="entry name" value="DUF6534"/>
</dbReference>
<feature type="transmembrane region" description="Helical" evidence="1">
    <location>
        <begin position="48"/>
        <end position="66"/>
    </location>
</feature>
<reference evidence="3 4" key="1">
    <citation type="journal article" date="2019" name="Nat. Ecol. Evol.">
        <title>Megaphylogeny resolves global patterns of mushroom evolution.</title>
        <authorList>
            <person name="Varga T."/>
            <person name="Krizsan K."/>
            <person name="Foldi C."/>
            <person name="Dima B."/>
            <person name="Sanchez-Garcia M."/>
            <person name="Sanchez-Ramirez S."/>
            <person name="Szollosi G.J."/>
            <person name="Szarkandi J.G."/>
            <person name="Papp V."/>
            <person name="Albert L."/>
            <person name="Andreopoulos W."/>
            <person name="Angelini C."/>
            <person name="Antonin V."/>
            <person name="Barry K.W."/>
            <person name="Bougher N.L."/>
            <person name="Buchanan P."/>
            <person name="Buyck B."/>
            <person name="Bense V."/>
            <person name="Catcheside P."/>
            <person name="Chovatia M."/>
            <person name="Cooper J."/>
            <person name="Damon W."/>
            <person name="Desjardin D."/>
            <person name="Finy P."/>
            <person name="Geml J."/>
            <person name="Haridas S."/>
            <person name="Hughes K."/>
            <person name="Justo A."/>
            <person name="Karasinski D."/>
            <person name="Kautmanova I."/>
            <person name="Kiss B."/>
            <person name="Kocsube S."/>
            <person name="Kotiranta H."/>
            <person name="LaButti K.M."/>
            <person name="Lechner B.E."/>
            <person name="Liimatainen K."/>
            <person name="Lipzen A."/>
            <person name="Lukacs Z."/>
            <person name="Mihaltcheva S."/>
            <person name="Morgado L.N."/>
            <person name="Niskanen T."/>
            <person name="Noordeloos M.E."/>
            <person name="Ohm R.A."/>
            <person name="Ortiz-Santana B."/>
            <person name="Ovrebo C."/>
            <person name="Racz N."/>
            <person name="Riley R."/>
            <person name="Savchenko A."/>
            <person name="Shiryaev A."/>
            <person name="Soop K."/>
            <person name="Spirin V."/>
            <person name="Szebenyi C."/>
            <person name="Tomsovsky M."/>
            <person name="Tulloss R.E."/>
            <person name="Uehling J."/>
            <person name="Grigoriev I.V."/>
            <person name="Vagvolgyi C."/>
            <person name="Papp T."/>
            <person name="Martin F.M."/>
            <person name="Miettinen O."/>
            <person name="Hibbett D.S."/>
            <person name="Nagy L.G."/>
        </authorList>
    </citation>
    <scope>NUCLEOTIDE SEQUENCE [LARGE SCALE GENOMIC DNA]</scope>
    <source>
        <strain evidence="3 4">CBS 166.37</strain>
    </source>
</reference>
<sequence>MAPLLDIESTFGAIFIGAFVSSILYGIATNQVYRYYLMYPSDSTNMKVMVGVIWFFDMYVLYGVAIERAADMPISTAVAVISSRITSLLGFETYSWLLMCALATDAVTDAVLAATLTYLLKQRQQRNGYNNSLVEKLMMYAVSTGAITSLTAIGSVVAIALKPNDFIDMGIFLVFKKLYPNTLLVWLNLRKPAPESTRVYQLRDLSSGSSGSSHNPQSTIIDPKKHMVRMSIFQLMGFPHSSFGTESPGRIRYQY</sequence>
<organism evidence="3 4">
    <name type="scientific">Crucibulum laeve</name>
    <dbReference type="NCBI Taxonomy" id="68775"/>
    <lineage>
        <taxon>Eukaryota</taxon>
        <taxon>Fungi</taxon>
        <taxon>Dikarya</taxon>
        <taxon>Basidiomycota</taxon>
        <taxon>Agaricomycotina</taxon>
        <taxon>Agaricomycetes</taxon>
        <taxon>Agaricomycetidae</taxon>
        <taxon>Agaricales</taxon>
        <taxon>Agaricineae</taxon>
        <taxon>Nidulariaceae</taxon>
        <taxon>Crucibulum</taxon>
    </lineage>
</organism>
<feature type="domain" description="DUF6534" evidence="2">
    <location>
        <begin position="106"/>
        <end position="191"/>
    </location>
</feature>
<accession>A0A5C3LG39</accession>
<dbReference type="PANTHER" id="PTHR40465:SF1">
    <property type="entry name" value="DUF6534 DOMAIN-CONTAINING PROTEIN"/>
    <property type="match status" value="1"/>
</dbReference>
<feature type="transmembrane region" description="Helical" evidence="1">
    <location>
        <begin position="12"/>
        <end position="36"/>
    </location>
</feature>
<keyword evidence="1" id="KW-0812">Transmembrane</keyword>
<feature type="transmembrane region" description="Helical" evidence="1">
    <location>
        <begin position="96"/>
        <end position="120"/>
    </location>
</feature>
<dbReference type="Pfam" id="PF20152">
    <property type="entry name" value="DUF6534"/>
    <property type="match status" value="1"/>
</dbReference>
<evidence type="ECO:0000256" key="1">
    <source>
        <dbReference type="SAM" id="Phobius"/>
    </source>
</evidence>
<dbReference type="AlphaFoldDB" id="A0A5C3LG39"/>
<protein>
    <recommendedName>
        <fullName evidence="2">DUF6534 domain-containing protein</fullName>
    </recommendedName>
</protein>
<evidence type="ECO:0000313" key="4">
    <source>
        <dbReference type="Proteomes" id="UP000308652"/>
    </source>
</evidence>
<dbReference type="Proteomes" id="UP000308652">
    <property type="component" value="Unassembled WGS sequence"/>
</dbReference>
<dbReference type="PANTHER" id="PTHR40465">
    <property type="entry name" value="CHROMOSOME 1, WHOLE GENOME SHOTGUN SEQUENCE"/>
    <property type="match status" value="1"/>
</dbReference>